<feature type="domain" description="NADP-dependent oxidoreductase" evidence="1">
    <location>
        <begin position="59"/>
        <end position="106"/>
    </location>
</feature>
<keyword evidence="3" id="KW-1185">Reference proteome</keyword>
<evidence type="ECO:0000313" key="2">
    <source>
        <dbReference type="EMBL" id="GFR43715.1"/>
    </source>
</evidence>
<dbReference type="EMBL" id="BMAR01000006">
    <property type="protein sequence ID" value="GFR43715.1"/>
    <property type="molecule type" value="Genomic_DNA"/>
</dbReference>
<feature type="non-terminal residue" evidence="2">
    <location>
        <position position="131"/>
    </location>
</feature>
<dbReference type="SUPFAM" id="SSF51430">
    <property type="entry name" value="NAD(P)-linked oxidoreductase"/>
    <property type="match status" value="1"/>
</dbReference>
<name>A0AAD3HKI3_9CHLO</name>
<comment type="caution">
    <text evidence="2">The sequence shown here is derived from an EMBL/GenBank/DDBJ whole genome shotgun (WGS) entry which is preliminary data.</text>
</comment>
<dbReference type="InterPro" id="IPR036812">
    <property type="entry name" value="NAD(P)_OxRdtase_dom_sf"/>
</dbReference>
<dbReference type="Pfam" id="PF00248">
    <property type="entry name" value="Aldo_ket_red"/>
    <property type="match status" value="1"/>
</dbReference>
<evidence type="ECO:0000313" key="3">
    <source>
        <dbReference type="Proteomes" id="UP001054857"/>
    </source>
</evidence>
<sequence length="131" mass="13969">WNRMQATHYKSRPFASCPLARRRATRPVRVLAQSTESTAALLNSHRGSFASDPSYTFAPIINGCWQLAGGHGREVFDDIQSKLAAHVAAGYTTFDTADIYGPSEAVHQVRAQHLQPAPHPGGGAGGSGEVA</sequence>
<protein>
    <recommendedName>
        <fullName evidence="1">NADP-dependent oxidoreductase domain-containing protein</fullName>
    </recommendedName>
</protein>
<dbReference type="AlphaFoldDB" id="A0AAD3HKI3"/>
<dbReference type="Gene3D" id="3.20.20.100">
    <property type="entry name" value="NADP-dependent oxidoreductase domain"/>
    <property type="match status" value="1"/>
</dbReference>
<dbReference type="Proteomes" id="UP001054857">
    <property type="component" value="Unassembled WGS sequence"/>
</dbReference>
<proteinExistence type="predicted"/>
<gene>
    <name evidence="2" type="ORF">Agub_g4826</name>
</gene>
<dbReference type="InterPro" id="IPR023210">
    <property type="entry name" value="NADP_OxRdtase_dom"/>
</dbReference>
<reference evidence="2 3" key="1">
    <citation type="journal article" date="2021" name="Sci. Rep.">
        <title>Genome sequencing of the multicellular alga Astrephomene provides insights into convergent evolution of germ-soma differentiation.</title>
        <authorList>
            <person name="Yamashita S."/>
            <person name="Yamamoto K."/>
            <person name="Matsuzaki R."/>
            <person name="Suzuki S."/>
            <person name="Yamaguchi H."/>
            <person name="Hirooka S."/>
            <person name="Minakuchi Y."/>
            <person name="Miyagishima S."/>
            <person name="Kawachi M."/>
            <person name="Toyoda A."/>
            <person name="Nozaki H."/>
        </authorList>
    </citation>
    <scope>NUCLEOTIDE SEQUENCE [LARGE SCALE GENOMIC DNA]</scope>
    <source>
        <strain evidence="2 3">NIES-4017</strain>
    </source>
</reference>
<accession>A0AAD3HKI3</accession>
<feature type="non-terminal residue" evidence="2">
    <location>
        <position position="1"/>
    </location>
</feature>
<organism evidence="2 3">
    <name type="scientific">Astrephomene gubernaculifera</name>
    <dbReference type="NCBI Taxonomy" id="47775"/>
    <lineage>
        <taxon>Eukaryota</taxon>
        <taxon>Viridiplantae</taxon>
        <taxon>Chlorophyta</taxon>
        <taxon>core chlorophytes</taxon>
        <taxon>Chlorophyceae</taxon>
        <taxon>CS clade</taxon>
        <taxon>Chlamydomonadales</taxon>
        <taxon>Astrephomenaceae</taxon>
        <taxon>Astrephomene</taxon>
    </lineage>
</organism>
<evidence type="ECO:0000259" key="1">
    <source>
        <dbReference type="Pfam" id="PF00248"/>
    </source>
</evidence>